<name>G7VP85_PAETH</name>
<dbReference type="Gene3D" id="3.40.50.720">
    <property type="entry name" value="NAD(P)-binding Rossmann-like Domain"/>
    <property type="match status" value="1"/>
</dbReference>
<keyword evidence="2" id="KW-0560">Oxidoreductase</keyword>
<sequence length="280" mass="30336">MKTWFITGTSGGFGRILTELLLERGDRVAATLRKPQALDDLKEQYGDRLWIATLDVTNTEAINQVIDLAFKELGRIDVIVNNAGYGLFGAAEEVSNEQLNHLIQTNIFGSLQVTRAALPHLRAQGGGRILQLSSMAGQTGIPALSMYNMSKWAVEGFIEALSQEIAAFNIQATLIEPGSARTNFSGSSLIVAEGIEDYAQTPVGYMRQMAEQPSDRHTPGDPVKMVKAMIDVADAENAPLRLTLGSDAYDAIHTSLSSRLAALEGQKETAYSTDFEAKAE</sequence>
<dbReference type="PRINTS" id="PR00080">
    <property type="entry name" value="SDRFAMILY"/>
</dbReference>
<evidence type="ECO:0000256" key="3">
    <source>
        <dbReference type="RuleBase" id="RU000363"/>
    </source>
</evidence>
<proteinExistence type="inferred from homology"/>
<evidence type="ECO:0000313" key="4">
    <source>
        <dbReference type="EMBL" id="AET60962.1"/>
    </source>
</evidence>
<evidence type="ECO:0000256" key="2">
    <source>
        <dbReference type="ARBA" id="ARBA00023002"/>
    </source>
</evidence>
<dbReference type="NCBIfam" id="NF006114">
    <property type="entry name" value="PRK08263.1"/>
    <property type="match status" value="1"/>
</dbReference>
<evidence type="ECO:0000256" key="1">
    <source>
        <dbReference type="ARBA" id="ARBA00006484"/>
    </source>
</evidence>
<dbReference type="NCBIfam" id="NF005065">
    <property type="entry name" value="PRK06482.1"/>
    <property type="match status" value="1"/>
</dbReference>
<protein>
    <submittedName>
        <fullName evidence="4">Short chain dehydrogenase</fullName>
    </submittedName>
</protein>
<dbReference type="KEGG" id="pta:HPL003_21140"/>
<reference key="2">
    <citation type="submission" date="2011-11" db="EMBL/GenBank/DDBJ databases">
        <authorList>
            <person name="Shin S.H."/>
            <person name="Kim S."/>
            <person name="Kim J.Y."/>
        </authorList>
    </citation>
    <scope>NUCLEOTIDE SEQUENCE</scope>
    <source>
        <strain>HPL-003</strain>
    </source>
</reference>
<accession>G7VP85</accession>
<evidence type="ECO:0000313" key="5">
    <source>
        <dbReference type="Proteomes" id="UP000005876"/>
    </source>
</evidence>
<dbReference type="PANTHER" id="PTHR43976">
    <property type="entry name" value="SHORT CHAIN DEHYDROGENASE"/>
    <property type="match status" value="1"/>
</dbReference>
<dbReference type="EMBL" id="CP003107">
    <property type="protein sequence ID" value="AET60962.1"/>
    <property type="molecule type" value="Genomic_DNA"/>
</dbReference>
<comment type="similarity">
    <text evidence="1 3">Belongs to the short-chain dehydrogenases/reductases (SDR) family.</text>
</comment>
<dbReference type="PRINTS" id="PR00081">
    <property type="entry name" value="GDHRDH"/>
</dbReference>
<dbReference type="InterPro" id="IPR051911">
    <property type="entry name" value="SDR_oxidoreductase"/>
</dbReference>
<dbReference type="AlphaFoldDB" id="G7VP85"/>
<dbReference type="eggNOG" id="COG4221">
    <property type="taxonomic scope" value="Bacteria"/>
</dbReference>
<dbReference type="CDD" id="cd05374">
    <property type="entry name" value="17beta-HSD-like_SDR_c"/>
    <property type="match status" value="1"/>
</dbReference>
<dbReference type="InterPro" id="IPR020904">
    <property type="entry name" value="Sc_DH/Rdtase_CS"/>
</dbReference>
<dbReference type="PROSITE" id="PS00061">
    <property type="entry name" value="ADH_SHORT"/>
    <property type="match status" value="1"/>
</dbReference>
<gene>
    <name evidence="4" type="ordered locus">HPL003_21140</name>
</gene>
<reference evidence="4 5" key="3">
    <citation type="journal article" date="2012" name="J. Bacteriol.">
        <title>Genome Sequence of Paenibacillus terrae HPL-003, a Xylanase-Producing Bacterium Isolated from Soil Found in Forest Residue.</title>
        <authorList>
            <person name="Shin S.H."/>
            <person name="Kim S."/>
            <person name="Kim J.Y."/>
            <person name="Song H.Y."/>
            <person name="Cho S.J."/>
            <person name="Kim D.R."/>
            <person name="Lee K.I."/>
            <person name="Lim H.K."/>
            <person name="Park N.J."/>
            <person name="Hwang I.T."/>
            <person name="Yang K.S."/>
        </authorList>
    </citation>
    <scope>NUCLEOTIDE SEQUENCE [LARGE SCALE GENOMIC DNA]</scope>
    <source>
        <strain evidence="4 5">HPL-003</strain>
    </source>
</reference>
<dbReference type="InterPro" id="IPR036291">
    <property type="entry name" value="NAD(P)-bd_dom_sf"/>
</dbReference>
<organism evidence="4 5">
    <name type="scientific">Paenibacillus terrae (strain HPL-003)</name>
    <dbReference type="NCBI Taxonomy" id="985665"/>
    <lineage>
        <taxon>Bacteria</taxon>
        <taxon>Bacillati</taxon>
        <taxon>Bacillota</taxon>
        <taxon>Bacilli</taxon>
        <taxon>Bacillales</taxon>
        <taxon>Paenibacillaceae</taxon>
        <taxon>Paenibacillus</taxon>
    </lineage>
</organism>
<dbReference type="RefSeq" id="WP_014281659.1">
    <property type="nucleotide sequence ID" value="NC_016641.1"/>
</dbReference>
<dbReference type="STRING" id="985665.HPL003_21140"/>
<dbReference type="InterPro" id="IPR002347">
    <property type="entry name" value="SDR_fam"/>
</dbReference>
<dbReference type="PANTHER" id="PTHR43976:SF16">
    <property type="entry name" value="SHORT-CHAIN DEHYDROGENASE_REDUCTASE FAMILY PROTEIN"/>
    <property type="match status" value="1"/>
</dbReference>
<dbReference type="Pfam" id="PF00106">
    <property type="entry name" value="adh_short"/>
    <property type="match status" value="1"/>
</dbReference>
<dbReference type="OrthoDB" id="9775296at2"/>
<dbReference type="GO" id="GO:0016491">
    <property type="term" value="F:oxidoreductase activity"/>
    <property type="evidence" value="ECO:0007669"/>
    <property type="project" value="UniProtKB-KW"/>
</dbReference>
<dbReference type="SUPFAM" id="SSF51735">
    <property type="entry name" value="NAD(P)-binding Rossmann-fold domains"/>
    <property type="match status" value="1"/>
</dbReference>
<dbReference type="HOGENOM" id="CLU_010194_2_9_9"/>
<dbReference type="Proteomes" id="UP000005876">
    <property type="component" value="Chromosome"/>
</dbReference>
<reference evidence="5" key="1">
    <citation type="submission" date="2011-11" db="EMBL/GenBank/DDBJ databases">
        <title>Complete sequence of Paenibacillus terrae HPL-003.</title>
        <authorList>
            <person name="Shin S.H."/>
            <person name="Kim S."/>
            <person name="Kim J.Y."/>
        </authorList>
    </citation>
    <scope>NUCLEOTIDE SEQUENCE [LARGE SCALE GENOMIC DNA]</scope>
    <source>
        <strain evidence="5">HPL-003</strain>
    </source>
</reference>